<feature type="domain" description="ATPase AAA-type core" evidence="1">
    <location>
        <begin position="48"/>
        <end position="360"/>
    </location>
</feature>
<dbReference type="InterPro" id="IPR003959">
    <property type="entry name" value="ATPase_AAA_core"/>
</dbReference>
<dbReference type="PANTHER" id="PTHR40396">
    <property type="entry name" value="ATPASE-LIKE PROTEIN"/>
    <property type="match status" value="1"/>
</dbReference>
<name>A0A0E4GAH7_9FIRM</name>
<dbReference type="RefSeq" id="WP_046495503.1">
    <property type="nucleotide sequence ID" value="NZ_CGIH01000005.1"/>
</dbReference>
<dbReference type="Gene3D" id="3.40.50.300">
    <property type="entry name" value="P-loop containing nucleotide triphosphate hydrolases"/>
    <property type="match status" value="1"/>
</dbReference>
<accession>A0A0E4GAH7</accession>
<dbReference type="Pfam" id="PF13304">
    <property type="entry name" value="AAA_21"/>
    <property type="match status" value="1"/>
</dbReference>
<evidence type="ECO:0000313" key="2">
    <source>
        <dbReference type="EMBL" id="CFX12653.1"/>
    </source>
</evidence>
<dbReference type="InterPro" id="IPR027417">
    <property type="entry name" value="P-loop_NTPase"/>
</dbReference>
<dbReference type="STRING" id="690567.547"/>
<gene>
    <name evidence="2" type="ORF">547</name>
</gene>
<dbReference type="SUPFAM" id="SSF52540">
    <property type="entry name" value="P-loop containing nucleoside triphosphate hydrolases"/>
    <property type="match status" value="1"/>
</dbReference>
<dbReference type="GO" id="GO:0016887">
    <property type="term" value="F:ATP hydrolysis activity"/>
    <property type="evidence" value="ECO:0007669"/>
    <property type="project" value="InterPro"/>
</dbReference>
<dbReference type="EMBL" id="CGIH01000005">
    <property type="protein sequence ID" value="CFX12653.1"/>
    <property type="molecule type" value="Genomic_DNA"/>
</dbReference>
<proteinExistence type="predicted"/>
<keyword evidence="3" id="KW-1185">Reference proteome</keyword>
<reference evidence="2 3" key="1">
    <citation type="submission" date="2015-03" db="EMBL/GenBank/DDBJ databases">
        <authorList>
            <person name="Murphy D."/>
        </authorList>
    </citation>
    <scope>NUCLEOTIDE SEQUENCE [LARGE SCALE GENOMIC DNA]</scope>
    <source>
        <strain evidence="2 3">OL-4</strain>
    </source>
</reference>
<organism evidence="2 3">
    <name type="scientific">Syntrophomonas zehnderi OL-4</name>
    <dbReference type="NCBI Taxonomy" id="690567"/>
    <lineage>
        <taxon>Bacteria</taxon>
        <taxon>Bacillati</taxon>
        <taxon>Bacillota</taxon>
        <taxon>Clostridia</taxon>
        <taxon>Eubacteriales</taxon>
        <taxon>Syntrophomonadaceae</taxon>
        <taxon>Syntrophomonas</taxon>
    </lineage>
</organism>
<evidence type="ECO:0000313" key="3">
    <source>
        <dbReference type="Proteomes" id="UP000045545"/>
    </source>
</evidence>
<sequence>MILEFSVENFLSIKEKQTLSMFASRADKNQADNLIISNVVNDALLKSAVVYGANASGKTNLLFAFYTMHWLVVNNNELQPGDPIEQAVPFKFDSTWANRPSNFEINFIHQGIKYLYGFSVDQKKVQEEYLYYYPKKRKALVFKRQGDKYKFTIDIKEQKTLAGRTISNHLYLSSSAGWNYKETSPVFEWFKKCLIVRGMNESDTEWLQYTAKKLLNNDKDSIYIGNLIQQADLGITDVKVKLKNIDRNELPEDMPDELKDFLDKQEVFSVNCRHRIEDGQGQSMEYYLPLSQESKGTIRMMELAGYWLEALQKGYVLVVDELDNSLHPQLMRFLVKLFHDPTQNQNNAQLIFSTHDTQLLQLDFFRRDQIWFTEKDPQSLQTELYSLFDINARNDENIARGYLTGRYGAVPNLGSGIVLEEE</sequence>
<dbReference type="PANTHER" id="PTHR40396:SF1">
    <property type="entry name" value="ATPASE AAA-TYPE CORE DOMAIN-CONTAINING PROTEIN"/>
    <property type="match status" value="1"/>
</dbReference>
<dbReference type="GO" id="GO:0005524">
    <property type="term" value="F:ATP binding"/>
    <property type="evidence" value="ECO:0007669"/>
    <property type="project" value="InterPro"/>
</dbReference>
<evidence type="ECO:0000259" key="1">
    <source>
        <dbReference type="Pfam" id="PF13304"/>
    </source>
</evidence>
<protein>
    <submittedName>
        <fullName evidence="2">ATPase, AAA-type, core</fullName>
    </submittedName>
</protein>
<dbReference type="AlphaFoldDB" id="A0A0E4GAH7"/>
<dbReference type="Proteomes" id="UP000045545">
    <property type="component" value="Unassembled WGS sequence"/>
</dbReference>